<comment type="caution">
    <text evidence="2">The sequence shown here is derived from an EMBL/GenBank/DDBJ whole genome shotgun (WGS) entry which is preliminary data.</text>
</comment>
<keyword evidence="1" id="KW-1133">Transmembrane helix</keyword>
<keyword evidence="1" id="KW-0812">Transmembrane</keyword>
<feature type="transmembrane region" description="Helical" evidence="1">
    <location>
        <begin position="46"/>
        <end position="76"/>
    </location>
</feature>
<dbReference type="EMBL" id="CAUEEQ010075474">
    <property type="protein sequence ID" value="CAJ0966548.1"/>
    <property type="molecule type" value="Genomic_DNA"/>
</dbReference>
<evidence type="ECO:0008006" key="4">
    <source>
        <dbReference type="Google" id="ProtNLM"/>
    </source>
</evidence>
<keyword evidence="1" id="KW-0472">Membrane</keyword>
<sequence>MAHTNNCVGEKNYWLLFTLSYISIPGHRPAEHNLILAPVETQASDILGLVALVSVMGLIMILLIGQLLCFHIYLLWNKLSTYEYIMHQRQKQEVKSTCRDMEPAGTPPTRMSSE</sequence>
<protein>
    <recommendedName>
        <fullName evidence="4">Protein S-acyltransferase</fullName>
    </recommendedName>
</protein>
<accession>A0ABN9MIW4</accession>
<evidence type="ECO:0000313" key="3">
    <source>
        <dbReference type="Proteomes" id="UP001176940"/>
    </source>
</evidence>
<reference evidence="2" key="1">
    <citation type="submission" date="2023-07" db="EMBL/GenBank/DDBJ databases">
        <authorList>
            <person name="Stuckert A."/>
        </authorList>
    </citation>
    <scope>NUCLEOTIDE SEQUENCE</scope>
</reference>
<proteinExistence type="predicted"/>
<keyword evidence="3" id="KW-1185">Reference proteome</keyword>
<dbReference type="Proteomes" id="UP001176940">
    <property type="component" value="Unassembled WGS sequence"/>
</dbReference>
<evidence type="ECO:0000313" key="2">
    <source>
        <dbReference type="EMBL" id="CAJ0966548.1"/>
    </source>
</evidence>
<organism evidence="2 3">
    <name type="scientific">Ranitomeya imitator</name>
    <name type="common">mimic poison frog</name>
    <dbReference type="NCBI Taxonomy" id="111125"/>
    <lineage>
        <taxon>Eukaryota</taxon>
        <taxon>Metazoa</taxon>
        <taxon>Chordata</taxon>
        <taxon>Craniata</taxon>
        <taxon>Vertebrata</taxon>
        <taxon>Euteleostomi</taxon>
        <taxon>Amphibia</taxon>
        <taxon>Batrachia</taxon>
        <taxon>Anura</taxon>
        <taxon>Neobatrachia</taxon>
        <taxon>Hyloidea</taxon>
        <taxon>Dendrobatidae</taxon>
        <taxon>Dendrobatinae</taxon>
        <taxon>Ranitomeya</taxon>
    </lineage>
</organism>
<gene>
    <name evidence="2" type="ORF">RIMI_LOCUS21425753</name>
</gene>
<evidence type="ECO:0000256" key="1">
    <source>
        <dbReference type="SAM" id="Phobius"/>
    </source>
</evidence>
<name>A0ABN9MIW4_9NEOB</name>